<keyword evidence="5" id="KW-0460">Magnesium</keyword>
<comment type="caution">
    <text evidence="8">The sequence shown here is derived from an EMBL/GenBank/DDBJ whole genome shotgun (WGS) entry which is preliminary data.</text>
</comment>
<evidence type="ECO:0000256" key="4">
    <source>
        <dbReference type="ARBA" id="ARBA00022801"/>
    </source>
</evidence>
<evidence type="ECO:0000313" key="9">
    <source>
        <dbReference type="Proteomes" id="UP000179275"/>
    </source>
</evidence>
<dbReference type="NCBIfam" id="TIGR01573">
    <property type="entry name" value="cas2"/>
    <property type="match status" value="1"/>
</dbReference>
<dbReference type="GO" id="GO:0043571">
    <property type="term" value="P:maintenance of CRISPR repeat elements"/>
    <property type="evidence" value="ECO:0007669"/>
    <property type="project" value="InterPro"/>
</dbReference>
<keyword evidence="1" id="KW-0540">Nuclease</keyword>
<protein>
    <submittedName>
        <fullName evidence="8">CRISPR-associated endonuclease Cas2</fullName>
    </submittedName>
</protein>
<evidence type="ECO:0000256" key="5">
    <source>
        <dbReference type="ARBA" id="ARBA00022842"/>
    </source>
</evidence>
<reference evidence="8 9" key="1">
    <citation type="journal article" date="2016" name="Nat. Commun.">
        <title>Thousands of microbial genomes shed light on interconnected biogeochemical processes in an aquifer system.</title>
        <authorList>
            <person name="Anantharaman K."/>
            <person name="Brown C.T."/>
            <person name="Hug L.A."/>
            <person name="Sharon I."/>
            <person name="Castelle C.J."/>
            <person name="Probst A.J."/>
            <person name="Thomas B.C."/>
            <person name="Singh A."/>
            <person name="Wilkins M.J."/>
            <person name="Karaoz U."/>
            <person name="Brodie E.L."/>
            <person name="Williams K.H."/>
            <person name="Hubbard S.S."/>
            <person name="Banfield J.F."/>
        </authorList>
    </citation>
    <scope>NUCLEOTIDE SEQUENCE [LARGE SCALE GENOMIC DNA]</scope>
</reference>
<evidence type="ECO:0000259" key="7">
    <source>
        <dbReference type="Pfam" id="PF20803"/>
    </source>
</evidence>
<gene>
    <name evidence="8" type="ORF">A3C67_03055</name>
</gene>
<keyword evidence="4" id="KW-0378">Hydrolase</keyword>
<sequence>MKGQILLKALETIKDSALSQVDFFEAVLRSGYGAGMGKINYEYTKIQRAREGKLWHERNREERKKRLQNFLYQMKHDGLIEEAENKNLIISELGRQKIKELKSRLPDRHYKIKSIDEVVIISFDIPEKLRHKRNWFREVVKNLGFQMVHQSVWMGKKKISHKLIDDLEELKILEYIEIFKVTKSGSLKKLT</sequence>
<keyword evidence="2" id="KW-0479">Metal-binding</keyword>
<evidence type="ECO:0000256" key="1">
    <source>
        <dbReference type="ARBA" id="ARBA00022722"/>
    </source>
</evidence>
<evidence type="ECO:0000313" key="8">
    <source>
        <dbReference type="EMBL" id="OGI76246.1"/>
    </source>
</evidence>
<evidence type="ECO:0000256" key="6">
    <source>
        <dbReference type="ARBA" id="ARBA00023118"/>
    </source>
</evidence>
<dbReference type="AlphaFoldDB" id="A0A1F6W391"/>
<organism evidence="8 9">
    <name type="scientific">Candidatus Nomurabacteria bacterium RIFCSPHIGHO2_02_FULL_42_19</name>
    <dbReference type="NCBI Taxonomy" id="1801756"/>
    <lineage>
        <taxon>Bacteria</taxon>
        <taxon>Candidatus Nomuraibacteriota</taxon>
    </lineage>
</organism>
<accession>A0A1F6W391</accession>
<dbReference type="EMBL" id="MFUG01000006">
    <property type="protein sequence ID" value="OGI76246.1"/>
    <property type="molecule type" value="Genomic_DNA"/>
</dbReference>
<evidence type="ECO:0000256" key="3">
    <source>
        <dbReference type="ARBA" id="ARBA00022759"/>
    </source>
</evidence>
<keyword evidence="3 8" id="KW-0255">Endonuclease</keyword>
<name>A0A1F6W391_9BACT</name>
<proteinExistence type="predicted"/>
<evidence type="ECO:0000256" key="2">
    <source>
        <dbReference type="ARBA" id="ARBA00022723"/>
    </source>
</evidence>
<dbReference type="Proteomes" id="UP000179275">
    <property type="component" value="Unassembled WGS sequence"/>
</dbReference>
<feature type="domain" description="Transcriptional repressor PaaX-like central Cas2-like" evidence="7">
    <location>
        <begin position="120"/>
        <end position="185"/>
    </location>
</feature>
<dbReference type="GO" id="GO:0004521">
    <property type="term" value="F:RNA endonuclease activity"/>
    <property type="evidence" value="ECO:0007669"/>
    <property type="project" value="InterPro"/>
</dbReference>
<dbReference type="Pfam" id="PF20803">
    <property type="entry name" value="PaaX_M"/>
    <property type="match status" value="1"/>
</dbReference>
<dbReference type="InterPro" id="IPR021127">
    <property type="entry name" value="CRISPR_associated_Cas2"/>
</dbReference>
<dbReference type="STRING" id="1801756.A3C67_03055"/>
<dbReference type="InterPro" id="IPR048846">
    <property type="entry name" value="PaaX-like_central"/>
</dbReference>
<keyword evidence="6" id="KW-0051">Antiviral defense</keyword>